<dbReference type="Gene3D" id="2.60.40.1080">
    <property type="match status" value="1"/>
</dbReference>
<evidence type="ECO:0000313" key="2">
    <source>
        <dbReference type="Proteomes" id="UP001344888"/>
    </source>
</evidence>
<evidence type="ECO:0008006" key="3">
    <source>
        <dbReference type="Google" id="ProtNLM"/>
    </source>
</evidence>
<dbReference type="SUPFAM" id="SSF49373">
    <property type="entry name" value="Invasin/intimin cell-adhesion fragments"/>
    <property type="match status" value="1"/>
</dbReference>
<accession>A0AAW9NTT0</accession>
<dbReference type="RefSeq" id="WP_326123682.1">
    <property type="nucleotide sequence ID" value="NZ_JARSFG010000016.1"/>
</dbReference>
<evidence type="ECO:0000313" key="1">
    <source>
        <dbReference type="EMBL" id="MEC1179189.1"/>
    </source>
</evidence>
<protein>
    <recommendedName>
        <fullName evidence="3">BIG2 domain-containing protein</fullName>
    </recommendedName>
</protein>
<comment type="caution">
    <text evidence="1">The sequence shown here is derived from an EMBL/GenBank/DDBJ whole genome shotgun (WGS) entry which is preliminary data.</text>
</comment>
<sequence>MTKENEFLVSVSEVKYFEPQTNNLILNGKTKLDASMQQQMQSQLINAGKGSKGIYEYNYQKELTFKITEATFDMKYLAMQNGTGILRELGDYFADEFITLDSTGKGTLPNTPFGTVHVQASNGEYVQVVANGNEFTYPALADKEVNVVYVYKEVMDTVKITGDAFPKAVKMVMNADINTRNGKVGEMQIIVPQFKPDGALELSMTHDGVSSTPMSGRALADNKGVYAIISIKRFDQDTVEVHSLYVDKPELTLEAGLTPADSELVTVYGQRGGLYGTIKLDNTGLTFTSDNATIATVNASGVITLAGSANAGDVVMVRVADTAGNRDTIEVTVV</sequence>
<organism evidence="1 2">
    <name type="scientific">Metasolibacillus meyeri</name>
    <dbReference type="NCBI Taxonomy" id="1071052"/>
    <lineage>
        <taxon>Bacteria</taxon>
        <taxon>Bacillati</taxon>
        <taxon>Bacillota</taxon>
        <taxon>Bacilli</taxon>
        <taxon>Bacillales</taxon>
        <taxon>Caryophanaceae</taxon>
        <taxon>Metasolibacillus</taxon>
    </lineage>
</organism>
<name>A0AAW9NTT0_9BACL</name>
<proteinExistence type="predicted"/>
<reference evidence="1 2" key="1">
    <citation type="submission" date="2023-03" db="EMBL/GenBank/DDBJ databases">
        <title>Bacillus Genome Sequencing.</title>
        <authorList>
            <person name="Dunlap C."/>
        </authorList>
    </citation>
    <scope>NUCLEOTIDE SEQUENCE [LARGE SCALE GENOMIC DNA]</scope>
    <source>
        <strain evidence="1 2">B-59205</strain>
    </source>
</reference>
<dbReference type="AlphaFoldDB" id="A0AAW9NTT0"/>
<gene>
    <name evidence="1" type="ORF">P9B03_11900</name>
</gene>
<keyword evidence="2" id="KW-1185">Reference proteome</keyword>
<dbReference type="InterPro" id="IPR008964">
    <property type="entry name" value="Invasin/intimin_cell_adhesion"/>
</dbReference>
<dbReference type="Proteomes" id="UP001344888">
    <property type="component" value="Unassembled WGS sequence"/>
</dbReference>
<dbReference type="EMBL" id="JARSFG010000016">
    <property type="protein sequence ID" value="MEC1179189.1"/>
    <property type="molecule type" value="Genomic_DNA"/>
</dbReference>